<dbReference type="EMBL" id="LYVI01000010">
    <property type="protein sequence ID" value="OBU60383.1"/>
    <property type="molecule type" value="Genomic_DNA"/>
</dbReference>
<dbReference type="Proteomes" id="UP000092125">
    <property type="component" value="Unassembled WGS sequence"/>
</dbReference>
<feature type="transmembrane region" description="Helical" evidence="1">
    <location>
        <begin position="39"/>
        <end position="60"/>
    </location>
</feature>
<dbReference type="RefSeq" id="WP_065182712.1">
    <property type="nucleotide sequence ID" value="NZ_LYVI01000010.1"/>
</dbReference>
<dbReference type="Pfam" id="PF01569">
    <property type="entry name" value="PAP2"/>
    <property type="match status" value="1"/>
</dbReference>
<keyword evidence="1" id="KW-1133">Transmembrane helix</keyword>
<feature type="transmembrane region" description="Helical" evidence="1">
    <location>
        <begin position="153"/>
        <end position="170"/>
    </location>
</feature>
<dbReference type="SUPFAM" id="SSF48317">
    <property type="entry name" value="Acid phosphatase/Vanadium-dependent haloperoxidase"/>
    <property type="match status" value="1"/>
</dbReference>
<dbReference type="InterPro" id="IPR036938">
    <property type="entry name" value="PAP2/HPO_sf"/>
</dbReference>
<sequence>MSEFWLFLSNLGDSRWLLPMAMVLLLALPRSESSLRRRWAVAIVVTAGLTVASKLAFMGWGIGIRRLDFTGISGHAAMSSVVYPVALWLTVSTGERRDLRWFAAGSLLAGAIAYSRLPVQAHSTSEVISGLALGLAASCAVLGTSVAHSRPKVRVLLLACVTGLVVPAAISDLRTHDLIRDAAKLLSGRSSTHERHDLGN</sequence>
<comment type="caution">
    <text evidence="3">The sequence shown here is derived from an EMBL/GenBank/DDBJ whole genome shotgun (WGS) entry which is preliminary data.</text>
</comment>
<feature type="transmembrane region" description="Helical" evidence="1">
    <location>
        <begin position="98"/>
        <end position="115"/>
    </location>
</feature>
<feature type="transmembrane region" description="Helical" evidence="1">
    <location>
        <begin position="127"/>
        <end position="146"/>
    </location>
</feature>
<proteinExistence type="predicted"/>
<evidence type="ECO:0000313" key="3">
    <source>
        <dbReference type="EMBL" id="OBU60383.1"/>
    </source>
</evidence>
<evidence type="ECO:0000259" key="2">
    <source>
        <dbReference type="Pfam" id="PF01569"/>
    </source>
</evidence>
<dbReference type="AlphaFoldDB" id="A0AAP7GQ25"/>
<evidence type="ECO:0000313" key="4">
    <source>
        <dbReference type="Proteomes" id="UP000092125"/>
    </source>
</evidence>
<dbReference type="InterPro" id="IPR000326">
    <property type="entry name" value="PAP2/HPO"/>
</dbReference>
<keyword evidence="1" id="KW-0812">Transmembrane</keyword>
<feature type="transmembrane region" description="Helical" evidence="1">
    <location>
        <begin position="72"/>
        <end position="91"/>
    </location>
</feature>
<name>A0AAP7GQ25_STEMA</name>
<feature type="transmembrane region" description="Helical" evidence="1">
    <location>
        <begin position="6"/>
        <end position="27"/>
    </location>
</feature>
<keyword evidence="1" id="KW-0472">Membrane</keyword>
<evidence type="ECO:0000256" key="1">
    <source>
        <dbReference type="SAM" id="Phobius"/>
    </source>
</evidence>
<protein>
    <submittedName>
        <fullName evidence="3">Phosphoesterase PA-phosphatase</fullName>
    </submittedName>
</protein>
<gene>
    <name evidence="3" type="ORF">A9K56_15370</name>
</gene>
<dbReference type="Gene3D" id="1.20.144.10">
    <property type="entry name" value="Phosphatidic acid phosphatase type 2/haloperoxidase"/>
    <property type="match status" value="1"/>
</dbReference>
<organism evidence="3 4">
    <name type="scientific">Stenotrophomonas maltophilia</name>
    <name type="common">Pseudomonas maltophilia</name>
    <name type="synonym">Xanthomonas maltophilia</name>
    <dbReference type="NCBI Taxonomy" id="40324"/>
    <lineage>
        <taxon>Bacteria</taxon>
        <taxon>Pseudomonadati</taxon>
        <taxon>Pseudomonadota</taxon>
        <taxon>Gammaproteobacteria</taxon>
        <taxon>Lysobacterales</taxon>
        <taxon>Lysobacteraceae</taxon>
        <taxon>Stenotrophomonas</taxon>
        <taxon>Stenotrophomonas maltophilia group</taxon>
    </lineage>
</organism>
<reference evidence="3 4" key="1">
    <citation type="submission" date="2016-05" db="EMBL/GenBank/DDBJ databases">
        <title>Draft Genome Sequences of Stenotrophomonas maltophilia Strains Sm32COP, Sm41DVV, Sm46PAILV, SmF3, SmF22, SmSOFb1 and SmCVFa1, Isolated from Different Manures, in France.</title>
        <authorList>
            <person name="Nazaret S."/>
            <person name="Bodilis J."/>
        </authorList>
    </citation>
    <scope>NUCLEOTIDE SEQUENCE [LARGE SCALE GENOMIC DNA]</scope>
    <source>
        <strain evidence="3 4">Sm41DVV</strain>
    </source>
</reference>
<accession>A0AAP7GQ25</accession>
<feature type="domain" description="Phosphatidic acid phosphatase type 2/haloperoxidase" evidence="2">
    <location>
        <begin position="72"/>
        <end position="142"/>
    </location>
</feature>